<organism evidence="9 10">
    <name type="scientific">Clostridium simiarum</name>
    <dbReference type="NCBI Taxonomy" id="2841506"/>
    <lineage>
        <taxon>Bacteria</taxon>
        <taxon>Bacillati</taxon>
        <taxon>Bacillota</taxon>
        <taxon>Clostridia</taxon>
        <taxon>Eubacteriales</taxon>
        <taxon>Clostridiaceae</taxon>
        <taxon>Clostridium</taxon>
    </lineage>
</organism>
<feature type="transmembrane region" description="Helical" evidence="8">
    <location>
        <begin position="147"/>
        <end position="165"/>
    </location>
</feature>
<proteinExistence type="inferred from homology"/>
<evidence type="ECO:0000256" key="5">
    <source>
        <dbReference type="ARBA" id="ARBA00022692"/>
    </source>
</evidence>
<feature type="transmembrane region" description="Helical" evidence="8">
    <location>
        <begin position="186"/>
        <end position="206"/>
    </location>
</feature>
<reference evidence="9 10" key="1">
    <citation type="submission" date="2021-06" db="EMBL/GenBank/DDBJ databases">
        <authorList>
            <person name="Sun Q."/>
            <person name="Li D."/>
        </authorList>
    </citation>
    <scope>NUCLEOTIDE SEQUENCE [LARGE SCALE GENOMIC DNA]</scope>
    <source>
        <strain evidence="9 10">MSJ-4</strain>
    </source>
</reference>
<gene>
    <name evidence="9" type="ORF">KQI89_00770</name>
</gene>
<name>A0ABS6EVZ9_9CLOT</name>
<keyword evidence="10" id="KW-1185">Reference proteome</keyword>
<feature type="transmembrane region" description="Helical" evidence="8">
    <location>
        <begin position="81"/>
        <end position="100"/>
    </location>
</feature>
<evidence type="ECO:0000256" key="1">
    <source>
        <dbReference type="ARBA" id="ARBA00004141"/>
    </source>
</evidence>
<dbReference type="EMBL" id="JAHLQL010000001">
    <property type="protein sequence ID" value="MBU5590290.1"/>
    <property type="molecule type" value="Genomic_DNA"/>
</dbReference>
<protein>
    <submittedName>
        <fullName evidence="9">Spore germination protein</fullName>
    </submittedName>
</protein>
<feature type="transmembrane region" description="Helical" evidence="8">
    <location>
        <begin position="121"/>
        <end position="141"/>
    </location>
</feature>
<feature type="transmembrane region" description="Helical" evidence="8">
    <location>
        <begin position="41"/>
        <end position="61"/>
    </location>
</feature>
<dbReference type="NCBIfam" id="TIGR00912">
    <property type="entry name" value="2A0309"/>
    <property type="match status" value="1"/>
</dbReference>
<keyword evidence="6 8" id="KW-1133">Transmembrane helix</keyword>
<comment type="caution">
    <text evidence="9">The sequence shown here is derived from an EMBL/GenBank/DDBJ whole genome shotgun (WGS) entry which is preliminary data.</text>
</comment>
<feature type="transmembrane region" description="Helical" evidence="8">
    <location>
        <begin position="334"/>
        <end position="355"/>
    </location>
</feature>
<comment type="subcellular location">
    <subcellularLocation>
        <location evidence="1">Membrane</location>
        <topology evidence="1">Multi-pass membrane protein</topology>
    </subcellularLocation>
</comment>
<dbReference type="PANTHER" id="PTHR34975">
    <property type="entry name" value="SPORE GERMINATION PROTEIN A2"/>
    <property type="match status" value="1"/>
</dbReference>
<evidence type="ECO:0000256" key="3">
    <source>
        <dbReference type="ARBA" id="ARBA00022448"/>
    </source>
</evidence>
<evidence type="ECO:0000256" key="8">
    <source>
        <dbReference type="SAM" id="Phobius"/>
    </source>
</evidence>
<feature type="transmembrane region" description="Helical" evidence="8">
    <location>
        <begin position="271"/>
        <end position="292"/>
    </location>
</feature>
<keyword evidence="5 8" id="KW-0812">Transmembrane</keyword>
<comment type="similarity">
    <text evidence="2">Belongs to the amino acid-polyamine-organocation (APC) superfamily. Spore germination protein (SGP) (TC 2.A.3.9) family.</text>
</comment>
<keyword evidence="3" id="KW-0813">Transport</keyword>
<evidence type="ECO:0000313" key="10">
    <source>
        <dbReference type="Proteomes" id="UP000736583"/>
    </source>
</evidence>
<feature type="transmembrane region" description="Helical" evidence="8">
    <location>
        <begin position="12"/>
        <end position="29"/>
    </location>
</feature>
<evidence type="ECO:0000256" key="6">
    <source>
        <dbReference type="ARBA" id="ARBA00022989"/>
    </source>
</evidence>
<keyword evidence="4" id="KW-0309">Germination</keyword>
<evidence type="ECO:0000256" key="7">
    <source>
        <dbReference type="ARBA" id="ARBA00023136"/>
    </source>
</evidence>
<dbReference type="PANTHER" id="PTHR34975:SF2">
    <property type="entry name" value="SPORE GERMINATION PROTEIN A2"/>
    <property type="match status" value="1"/>
</dbReference>
<dbReference type="RefSeq" id="WP_216455520.1">
    <property type="nucleotide sequence ID" value="NZ_JAHLQL010000001.1"/>
</dbReference>
<evidence type="ECO:0000256" key="4">
    <source>
        <dbReference type="ARBA" id="ARBA00022544"/>
    </source>
</evidence>
<dbReference type="Proteomes" id="UP000736583">
    <property type="component" value="Unassembled WGS sequence"/>
</dbReference>
<evidence type="ECO:0000256" key="2">
    <source>
        <dbReference type="ARBA" id="ARBA00007998"/>
    </source>
</evidence>
<keyword evidence="7 8" id="KW-0472">Membrane</keyword>
<evidence type="ECO:0000313" key="9">
    <source>
        <dbReference type="EMBL" id="MBU5590290.1"/>
    </source>
</evidence>
<feature type="transmembrane region" description="Helical" evidence="8">
    <location>
        <begin position="304"/>
        <end position="322"/>
    </location>
</feature>
<accession>A0ABS6EVZ9</accession>
<dbReference type="Pfam" id="PF03845">
    <property type="entry name" value="Spore_permease"/>
    <property type="match status" value="1"/>
</dbReference>
<dbReference type="InterPro" id="IPR004761">
    <property type="entry name" value="Spore_GerAB"/>
</dbReference>
<feature type="transmembrane region" description="Helical" evidence="8">
    <location>
        <begin position="218"/>
        <end position="240"/>
    </location>
</feature>
<sequence length="366" mass="42146">MNSKDEIKSYGLFATLVCTMIGIGIFSYPRELAELVNNDGWIVTIISGLIYMIIVSLIYKVCYLNEFKPFDELVKENVGNFIGNLILTFYAIYILMSASVQVRSFVEVVKKYLLEKTPTEFLIIATILVAAYIIRVGLSNLVRFNEVSFFIMFIPVVFILIVLLKGSDFTNLLPVFQNKPIEYIKALSQSLLSFAGIEILFLLLPFVKNKCTANKASIKAIGFTTVFYGIINIFCIAILSREETKKLLWPTISMITSIDIPGLFVERWEGVVMALWILFFFTTFINSYYFSCDIIKNTFKLQDIRLSILISMPLIYIMALFPKNLYVVRFFTKYILRPLIVLTAIVLPLLFYFIGKVKLRRRDRKK</sequence>